<evidence type="ECO:0000313" key="3">
    <source>
        <dbReference type="Proteomes" id="UP000307244"/>
    </source>
</evidence>
<comment type="caution">
    <text evidence="2">The sequence shown here is derived from an EMBL/GenBank/DDBJ whole genome shotgun (WGS) entry which is preliminary data.</text>
</comment>
<reference evidence="2 3" key="1">
    <citation type="submission" date="2019-04" db="EMBL/GenBank/DDBJ databases">
        <title>Pedobacter sp. RP-3-15 sp. nov., isolated from Arctic soil.</title>
        <authorList>
            <person name="Dahal R.H."/>
            <person name="Kim D.-U."/>
        </authorList>
    </citation>
    <scope>NUCLEOTIDE SEQUENCE [LARGE SCALE GENOMIC DNA]</scope>
    <source>
        <strain evidence="2 3">RP-3-15</strain>
    </source>
</reference>
<dbReference type="EMBL" id="SWBQ01000004">
    <property type="protein sequence ID" value="TKC05244.1"/>
    <property type="molecule type" value="Genomic_DNA"/>
</dbReference>
<feature type="chain" id="PRO_5020300800" description="SlyX family protein" evidence="1">
    <location>
        <begin position="20"/>
        <end position="296"/>
    </location>
</feature>
<evidence type="ECO:0000313" key="2">
    <source>
        <dbReference type="EMBL" id="TKC05244.1"/>
    </source>
</evidence>
<organism evidence="2 3">
    <name type="scientific">Pedobacter frigoris</name>
    <dbReference type="NCBI Taxonomy" id="2571272"/>
    <lineage>
        <taxon>Bacteria</taxon>
        <taxon>Pseudomonadati</taxon>
        <taxon>Bacteroidota</taxon>
        <taxon>Sphingobacteriia</taxon>
        <taxon>Sphingobacteriales</taxon>
        <taxon>Sphingobacteriaceae</taxon>
        <taxon>Pedobacter</taxon>
    </lineage>
</organism>
<keyword evidence="1" id="KW-0732">Signal</keyword>
<dbReference type="OrthoDB" id="680331at2"/>
<feature type="signal peptide" evidence="1">
    <location>
        <begin position="1"/>
        <end position="19"/>
    </location>
</feature>
<accession>A0A4U1CE21</accession>
<proteinExistence type="predicted"/>
<dbReference type="AlphaFoldDB" id="A0A4U1CE21"/>
<dbReference type="RefSeq" id="WP_136837062.1">
    <property type="nucleotide sequence ID" value="NZ_SWBQ01000004.1"/>
</dbReference>
<evidence type="ECO:0008006" key="4">
    <source>
        <dbReference type="Google" id="ProtNLM"/>
    </source>
</evidence>
<gene>
    <name evidence="2" type="ORF">FA047_15930</name>
</gene>
<protein>
    <recommendedName>
        <fullName evidence="4">SlyX family protein</fullName>
    </recommendedName>
</protein>
<dbReference type="Proteomes" id="UP000307244">
    <property type="component" value="Unassembled WGS sequence"/>
</dbReference>
<evidence type="ECO:0000256" key="1">
    <source>
        <dbReference type="SAM" id="SignalP"/>
    </source>
</evidence>
<name>A0A4U1CE21_9SPHI</name>
<sequence>MKKIFFLPVLLFFIVKANAQQTVQQVLSLTSNGINSTEILMYKQNNSSFYSLYSNSWGFGFTNSTNASIPFHISSDDFIGLGTTTPTAKLDVNGNTIVRGSIISSLSDPNIGGSIQIQNPAKTAAGAANNWQIFNMTGSYGNSLQFWAYDNLGCTDPNGLCASRLTLMDNGNVGIGTSSPNEKLAVNGKIRAKEIKVENANWPDYVFAPSYKVPTLQETEKHIKEKGHLPGIPSASEVKANGVDLGDMNAKLLQKIEELTLHLIEKGKKDNEQQLKIDQLENRLNRLLEKCKQPSY</sequence>
<keyword evidence="3" id="KW-1185">Reference proteome</keyword>